<dbReference type="GO" id="GO:0005829">
    <property type="term" value="C:cytosol"/>
    <property type="evidence" value="ECO:0007669"/>
    <property type="project" value="TreeGrafter"/>
</dbReference>
<comment type="pathway">
    <text evidence="1 11">Metabolic intermediate biosynthesis; chorismate biosynthesis; chorismate from D-erythrose 4-phosphate and phosphoenolpyruvate: step 7/7.</text>
</comment>
<dbReference type="AlphaFoldDB" id="A0A1M5ZJE5"/>
<dbReference type="GO" id="GO:0009423">
    <property type="term" value="P:chorismate biosynthetic process"/>
    <property type="evidence" value="ECO:0007669"/>
    <property type="project" value="UniProtKB-UniRule"/>
</dbReference>
<organism evidence="12 13">
    <name type="scientific">Clostridium intestinale DSM 6191</name>
    <dbReference type="NCBI Taxonomy" id="1121320"/>
    <lineage>
        <taxon>Bacteria</taxon>
        <taxon>Bacillati</taxon>
        <taxon>Bacillota</taxon>
        <taxon>Clostridia</taxon>
        <taxon>Eubacteriales</taxon>
        <taxon>Clostridiaceae</taxon>
        <taxon>Clostridium</taxon>
    </lineage>
</organism>
<keyword evidence="6 11" id="KW-0288">FMN</keyword>
<comment type="catalytic activity">
    <reaction evidence="11">
        <text>5-O-(1-carboxyvinyl)-3-phosphoshikimate = chorismate + phosphate</text>
        <dbReference type="Rhea" id="RHEA:21020"/>
        <dbReference type="ChEBI" id="CHEBI:29748"/>
        <dbReference type="ChEBI" id="CHEBI:43474"/>
        <dbReference type="ChEBI" id="CHEBI:57701"/>
        <dbReference type="EC" id="4.2.3.5"/>
    </reaction>
</comment>
<evidence type="ECO:0000256" key="11">
    <source>
        <dbReference type="HAMAP-Rule" id="MF_00300"/>
    </source>
</evidence>
<dbReference type="PROSITE" id="PS00788">
    <property type="entry name" value="CHORISMATE_SYNTHASE_2"/>
    <property type="match status" value="1"/>
</dbReference>
<dbReference type="GO" id="GO:0008652">
    <property type="term" value="P:amino acid biosynthetic process"/>
    <property type="evidence" value="ECO:0007669"/>
    <property type="project" value="UniProtKB-KW"/>
</dbReference>
<evidence type="ECO:0000313" key="12">
    <source>
        <dbReference type="EMBL" id="SHI24455.1"/>
    </source>
</evidence>
<keyword evidence="7 11" id="KW-0274">FAD</keyword>
<evidence type="ECO:0000256" key="9">
    <source>
        <dbReference type="ARBA" id="ARBA00023141"/>
    </source>
</evidence>
<dbReference type="Pfam" id="PF01264">
    <property type="entry name" value="Chorismate_synt"/>
    <property type="match status" value="1"/>
</dbReference>
<feature type="binding site" evidence="11">
    <location>
        <position position="52"/>
    </location>
    <ligand>
        <name>NADP(+)</name>
        <dbReference type="ChEBI" id="CHEBI:58349"/>
    </ligand>
</feature>
<feature type="binding site" evidence="11">
    <location>
        <begin position="124"/>
        <end position="126"/>
    </location>
    <ligand>
        <name>FMN</name>
        <dbReference type="ChEBI" id="CHEBI:58210"/>
    </ligand>
</feature>
<dbReference type="PANTHER" id="PTHR21085">
    <property type="entry name" value="CHORISMATE SYNTHASE"/>
    <property type="match status" value="1"/>
</dbReference>
<dbReference type="SUPFAM" id="SSF103263">
    <property type="entry name" value="Chorismate synthase, AroC"/>
    <property type="match status" value="1"/>
</dbReference>
<dbReference type="PROSITE" id="PS00789">
    <property type="entry name" value="CHORISMATE_SYNTHASE_3"/>
    <property type="match status" value="1"/>
</dbReference>
<comment type="caution">
    <text evidence="11">Lacks conserved residue(s) required for the propagation of feature annotation.</text>
</comment>
<comment type="similarity">
    <text evidence="2 11">Belongs to the chorismate synthase family.</text>
</comment>
<sequence length="357" mass="38000">MSVWGNNIKISIFGESHGIALGINISGLPSGILLDMEAIEKEMERRAPGRSKIATARKEGDKVEIVSGVFEGRTTGAPLCGIIRNGDTRSQDYSKLKSLMRPGHSDYPAMIRYNGFNDVRGGGHFSGRITAPLVFAGSIARQILKEKGITIGAHIKSINSIEDDSFNPLAIDEVLLTSLKEGDIATINKAKGEEMRELILATKKQADSLGGVVECAVTGIPAGIGNPFFDSVESTLAHLMFSVPAVKGIEFGAGFGITKMKGSEANDSYYYDGDEIKAKTNNNGGILGGITNGMPIIFRAAVKPTSSIGLYQDTVDVVNKVDDKLQVVGRHDPCIVTRAVVVIESVTALGILDLMMG</sequence>
<dbReference type="GO" id="GO:0004107">
    <property type="term" value="F:chorismate synthase activity"/>
    <property type="evidence" value="ECO:0007669"/>
    <property type="project" value="UniProtKB-UniRule"/>
</dbReference>
<evidence type="ECO:0000256" key="5">
    <source>
        <dbReference type="ARBA" id="ARBA00022630"/>
    </source>
</evidence>
<dbReference type="Gene3D" id="3.60.150.10">
    <property type="entry name" value="Chorismate synthase AroC"/>
    <property type="match status" value="1"/>
</dbReference>
<evidence type="ECO:0000256" key="10">
    <source>
        <dbReference type="ARBA" id="ARBA00023239"/>
    </source>
</evidence>
<dbReference type="HAMAP" id="MF_00300">
    <property type="entry name" value="Chorismate_synth"/>
    <property type="match status" value="1"/>
</dbReference>
<dbReference type="InterPro" id="IPR000453">
    <property type="entry name" value="Chorismate_synth"/>
</dbReference>
<feature type="binding site" evidence="11">
    <location>
        <position position="46"/>
    </location>
    <ligand>
        <name>NADP(+)</name>
        <dbReference type="ChEBI" id="CHEBI:58349"/>
    </ligand>
</feature>
<dbReference type="Proteomes" id="UP000184241">
    <property type="component" value="Unassembled WGS sequence"/>
</dbReference>
<comment type="function">
    <text evidence="11">Catalyzes the anti-1,4-elimination of the C-3 phosphate and the C-6 proR hydrogen from 5-enolpyruvylshikimate-3-phosphate (EPSP) to yield chorismate, which is the branch point compound that serves as the starting substrate for the three terminal pathways of aromatic amino acid biosynthesis. This reaction introduces a second double bond into the aromatic ring system.</text>
</comment>
<comment type="subunit">
    <text evidence="11">Homotetramer.</text>
</comment>
<evidence type="ECO:0000256" key="2">
    <source>
        <dbReference type="ARBA" id="ARBA00008014"/>
    </source>
</evidence>
<dbReference type="UniPathway" id="UPA00053">
    <property type="reaction ID" value="UER00090"/>
</dbReference>
<name>A0A1M5ZJE5_9CLOT</name>
<keyword evidence="10 11" id="KW-0456">Lyase</keyword>
<dbReference type="CDD" id="cd07304">
    <property type="entry name" value="Chorismate_synthase"/>
    <property type="match status" value="1"/>
</dbReference>
<dbReference type="EMBL" id="FQXU01000009">
    <property type="protein sequence ID" value="SHI24455.1"/>
    <property type="molecule type" value="Genomic_DNA"/>
</dbReference>
<protein>
    <recommendedName>
        <fullName evidence="3 11">Chorismate synthase</fullName>
        <shortName evidence="11">CS</shortName>
        <ecNumber evidence="3 11">4.2.3.5</ecNumber>
    </recommendedName>
    <alternativeName>
        <fullName evidence="11">5-enolpyruvylshikimate-3-phosphate phospholyase</fullName>
    </alternativeName>
</protein>
<evidence type="ECO:0000256" key="8">
    <source>
        <dbReference type="ARBA" id="ARBA00022857"/>
    </source>
</evidence>
<dbReference type="InterPro" id="IPR020541">
    <property type="entry name" value="Chorismate_synthase_CS"/>
</dbReference>
<evidence type="ECO:0000256" key="3">
    <source>
        <dbReference type="ARBA" id="ARBA00013036"/>
    </source>
</evidence>
<feature type="binding site" evidence="11">
    <location>
        <position position="288"/>
    </location>
    <ligand>
        <name>FMN</name>
        <dbReference type="ChEBI" id="CHEBI:58210"/>
    </ligand>
</feature>
<feature type="binding site" evidence="11">
    <location>
        <position position="330"/>
    </location>
    <ligand>
        <name>FMN</name>
        <dbReference type="ChEBI" id="CHEBI:58210"/>
    </ligand>
</feature>
<comment type="cofactor">
    <cofactor evidence="11">
        <name>FMNH2</name>
        <dbReference type="ChEBI" id="CHEBI:57618"/>
    </cofactor>
    <text evidence="11">Reduced FMN (FMNH(2)).</text>
</comment>
<dbReference type="EC" id="4.2.3.5" evidence="3 11"/>
<dbReference type="NCBIfam" id="TIGR00033">
    <property type="entry name" value="aroC"/>
    <property type="match status" value="1"/>
</dbReference>
<keyword evidence="5 11" id="KW-0285">Flavoprotein</keyword>
<evidence type="ECO:0000256" key="1">
    <source>
        <dbReference type="ARBA" id="ARBA00005044"/>
    </source>
</evidence>
<dbReference type="NCBIfam" id="NF003793">
    <property type="entry name" value="PRK05382.1"/>
    <property type="match status" value="1"/>
</dbReference>
<dbReference type="GO" id="GO:0010181">
    <property type="term" value="F:FMN binding"/>
    <property type="evidence" value="ECO:0007669"/>
    <property type="project" value="TreeGrafter"/>
</dbReference>
<dbReference type="PANTHER" id="PTHR21085:SF0">
    <property type="entry name" value="CHORISMATE SYNTHASE"/>
    <property type="match status" value="1"/>
</dbReference>
<accession>A0A1M5ZJE5</accession>
<gene>
    <name evidence="11" type="primary">aroC</name>
    <name evidence="12" type="ORF">SAMN02745941_03024</name>
</gene>
<dbReference type="InterPro" id="IPR035904">
    <property type="entry name" value="Chorismate_synth_AroC_sf"/>
</dbReference>
<evidence type="ECO:0000256" key="7">
    <source>
        <dbReference type="ARBA" id="ARBA00022827"/>
    </source>
</evidence>
<proteinExistence type="inferred from homology"/>
<evidence type="ECO:0000256" key="4">
    <source>
        <dbReference type="ARBA" id="ARBA00022605"/>
    </source>
</evidence>
<feature type="binding site" evidence="11">
    <location>
        <begin position="303"/>
        <end position="307"/>
    </location>
    <ligand>
        <name>FMN</name>
        <dbReference type="ChEBI" id="CHEBI:58210"/>
    </ligand>
</feature>
<dbReference type="PIRSF" id="PIRSF001456">
    <property type="entry name" value="Chorismate_synth"/>
    <property type="match status" value="1"/>
</dbReference>
<reference evidence="12 13" key="1">
    <citation type="submission" date="2016-11" db="EMBL/GenBank/DDBJ databases">
        <authorList>
            <person name="Jaros S."/>
            <person name="Januszkiewicz K."/>
            <person name="Wedrychowicz H."/>
        </authorList>
    </citation>
    <scope>NUCLEOTIDE SEQUENCE [LARGE SCALE GENOMIC DNA]</scope>
    <source>
        <strain evidence="12 13">DSM 6191</strain>
    </source>
</reference>
<keyword evidence="4 11" id="KW-0028">Amino-acid biosynthesis</keyword>
<evidence type="ECO:0000313" key="13">
    <source>
        <dbReference type="Proteomes" id="UP000184241"/>
    </source>
</evidence>
<keyword evidence="8 11" id="KW-0521">NADP</keyword>
<dbReference type="GO" id="GO:0009073">
    <property type="term" value="P:aromatic amino acid family biosynthetic process"/>
    <property type="evidence" value="ECO:0007669"/>
    <property type="project" value="UniProtKB-KW"/>
</dbReference>
<keyword evidence="9 11" id="KW-0057">Aromatic amino acid biosynthesis</keyword>
<dbReference type="RefSeq" id="WP_073020701.1">
    <property type="nucleotide sequence ID" value="NZ_FQXU01000009.1"/>
</dbReference>
<evidence type="ECO:0000256" key="6">
    <source>
        <dbReference type="ARBA" id="ARBA00022643"/>
    </source>
</evidence>